<keyword evidence="1" id="KW-0732">Signal</keyword>
<reference evidence="3" key="1">
    <citation type="submission" date="2011-03" db="EMBL/GenBank/DDBJ databases">
        <authorList>
            <person name="Voget S."/>
            <person name="Streit W.R."/>
            <person name="Jaeger K.E."/>
            <person name="Daniel R."/>
        </authorList>
    </citation>
    <scope>NUCLEOTIDE SEQUENCE [LARGE SCALE GENOMIC DNA]</scope>
    <source>
        <strain evidence="3">PG1</strain>
    </source>
</reference>
<organism evidence="2 3">
    <name type="scientific">Burkholderia plantarii</name>
    <dbReference type="NCBI Taxonomy" id="41899"/>
    <lineage>
        <taxon>Bacteria</taxon>
        <taxon>Pseudomonadati</taxon>
        <taxon>Pseudomonadota</taxon>
        <taxon>Betaproteobacteria</taxon>
        <taxon>Burkholderiales</taxon>
        <taxon>Burkholderiaceae</taxon>
        <taxon>Burkholderia</taxon>
    </lineage>
</organism>
<evidence type="ECO:0000313" key="2">
    <source>
        <dbReference type="EMBL" id="AJK50803.1"/>
    </source>
</evidence>
<dbReference type="KEGG" id="bgp:BGL_2c27490"/>
<feature type="signal peptide" evidence="1">
    <location>
        <begin position="1"/>
        <end position="33"/>
    </location>
</feature>
<reference evidence="2 3" key="2">
    <citation type="journal article" date="2016" name="Appl. Microbiol. Biotechnol.">
        <title>Mutations improving production and secretion of extracellular lipase by Burkholderia glumae PG1.</title>
        <authorList>
            <person name="Knapp A."/>
            <person name="Voget S."/>
            <person name="Gao R."/>
            <person name="Zaburannyi N."/>
            <person name="Krysciak D."/>
            <person name="Breuer M."/>
            <person name="Hauer B."/>
            <person name="Streit W.R."/>
            <person name="Muller R."/>
            <person name="Daniel R."/>
            <person name="Jaeger K.E."/>
        </authorList>
    </citation>
    <scope>NUCLEOTIDE SEQUENCE [LARGE SCALE GENOMIC DNA]</scope>
    <source>
        <strain evidence="2 3">PG1</strain>
    </source>
</reference>
<name>A0A0B6S552_BURPL</name>
<keyword evidence="3" id="KW-1185">Reference proteome</keyword>
<protein>
    <submittedName>
        <fullName evidence="2">Putative secreted protein</fullName>
    </submittedName>
</protein>
<dbReference type="Proteomes" id="UP000031838">
    <property type="component" value="Chromosome 2"/>
</dbReference>
<dbReference type="HOGENOM" id="CLU_090581_0_0_4"/>
<sequence length="251" mass="25164">MRNSSTTSGRRTAAHLLAAASLAALFAASGACAAQPAPGAAPPGPAMPPAAAVPPPPPGVAPAAPLDVTVDATVTRFVTNPDGDIDGLVSDGGLLVRFSPRLGARLAAEVRAGDRVRVSGTRDGAGNLMAQRIVAAGSGRQFVDPPPADAPPPPPREARGIALSRLSVQGRVAHVTTAPRGEPDGVVLADGAVIKLTPPVAQRFAALLQPGADVAAQGYGTRNRYGTALQATAFGAPDNLTRLYDDVPPAP</sequence>
<dbReference type="EMBL" id="CP002581">
    <property type="protein sequence ID" value="AJK50803.1"/>
    <property type="molecule type" value="Genomic_DNA"/>
</dbReference>
<feature type="chain" id="PRO_5002109467" evidence="1">
    <location>
        <begin position="34"/>
        <end position="251"/>
    </location>
</feature>
<gene>
    <name evidence="2" type="ORF">BGL_2c27490</name>
</gene>
<evidence type="ECO:0000313" key="3">
    <source>
        <dbReference type="Proteomes" id="UP000031838"/>
    </source>
</evidence>
<dbReference type="AlphaFoldDB" id="A0A0B6S552"/>
<evidence type="ECO:0000256" key="1">
    <source>
        <dbReference type="SAM" id="SignalP"/>
    </source>
</evidence>
<dbReference type="PROSITE" id="PS51257">
    <property type="entry name" value="PROKAR_LIPOPROTEIN"/>
    <property type="match status" value="1"/>
</dbReference>
<accession>A0A0B6S552</accession>
<proteinExistence type="predicted"/>